<gene>
    <name evidence="1" type="ORF">SAMN02787073_3799</name>
</gene>
<sequence>MLIIVFYYFCIPERGIFYFFQDNHTKNYEPDDHMQPIYSTGKKSTKGDQ</sequence>
<evidence type="ECO:0000313" key="2">
    <source>
        <dbReference type="Proteomes" id="UP000184108"/>
    </source>
</evidence>
<name>A0A1M5IAT6_9FLAO</name>
<dbReference type="AlphaFoldDB" id="A0A1M5IAT6"/>
<organism evidence="1 2">
    <name type="scientific">Chryseobacterium vrystaatense</name>
    <dbReference type="NCBI Taxonomy" id="307480"/>
    <lineage>
        <taxon>Bacteria</taxon>
        <taxon>Pseudomonadati</taxon>
        <taxon>Bacteroidota</taxon>
        <taxon>Flavobacteriia</taxon>
        <taxon>Flavobacteriales</taxon>
        <taxon>Weeksellaceae</taxon>
        <taxon>Chryseobacterium group</taxon>
        <taxon>Chryseobacterium</taxon>
    </lineage>
</organism>
<proteinExistence type="predicted"/>
<protein>
    <submittedName>
        <fullName evidence="1">Uncharacterized protein</fullName>
    </submittedName>
</protein>
<dbReference type="EMBL" id="FQVE01000005">
    <property type="protein sequence ID" value="SHG25189.1"/>
    <property type="molecule type" value="Genomic_DNA"/>
</dbReference>
<dbReference type="Proteomes" id="UP000184108">
    <property type="component" value="Unassembled WGS sequence"/>
</dbReference>
<accession>A0A1M5IAT6</accession>
<evidence type="ECO:0000313" key="1">
    <source>
        <dbReference type="EMBL" id="SHG25189.1"/>
    </source>
</evidence>
<reference evidence="2" key="1">
    <citation type="submission" date="2016-11" db="EMBL/GenBank/DDBJ databases">
        <authorList>
            <person name="Varghese N."/>
            <person name="Submissions S."/>
        </authorList>
    </citation>
    <scope>NUCLEOTIDE SEQUENCE [LARGE SCALE GENOMIC DNA]</scope>
    <source>
        <strain evidence="2">YR203</strain>
    </source>
</reference>